<protein>
    <submittedName>
        <fullName evidence="1">Uncharacterized protein</fullName>
    </submittedName>
</protein>
<keyword evidence="2" id="KW-1185">Reference proteome</keyword>
<comment type="caution">
    <text evidence="1">The sequence shown here is derived from an EMBL/GenBank/DDBJ whole genome shotgun (WGS) entry which is preliminary data.</text>
</comment>
<dbReference type="EMBL" id="FNJH01000002">
    <property type="protein sequence ID" value="SDP01030.1"/>
    <property type="molecule type" value="Genomic_DNA"/>
</dbReference>
<accession>A0A1H0P8F9</accession>
<evidence type="ECO:0000313" key="1">
    <source>
        <dbReference type="EMBL" id="SDP01030.1"/>
    </source>
</evidence>
<reference evidence="1 2" key="1">
    <citation type="submission" date="2016-10" db="EMBL/GenBank/DDBJ databases">
        <authorList>
            <person name="Varghese N."/>
            <person name="Submissions S."/>
        </authorList>
    </citation>
    <scope>NUCLEOTIDE SEQUENCE [LARGE SCALE GENOMIC DNA]</scope>
    <source>
        <strain evidence="1 2">DSM 14939</strain>
    </source>
</reference>
<organism evidence="1 2">
    <name type="scientific">Pseudomonas congelans</name>
    <dbReference type="NCBI Taxonomy" id="200452"/>
    <lineage>
        <taxon>Bacteria</taxon>
        <taxon>Pseudomonadati</taxon>
        <taxon>Pseudomonadota</taxon>
        <taxon>Gammaproteobacteria</taxon>
        <taxon>Pseudomonadales</taxon>
        <taxon>Pseudomonadaceae</taxon>
        <taxon>Pseudomonas</taxon>
    </lineage>
</organism>
<dbReference type="Proteomes" id="UP000183042">
    <property type="component" value="Unassembled WGS sequence"/>
</dbReference>
<sequence length="182" mass="19755">MRRGASHDIRADRSARSSVGMQFSTLCVAGGRRASGKAYDAERRTIFGLIVPPLQRGSAVLDALRCKRTQSVRNGIRRGAPHDIGADRSARSSVGMQFPKLCVAGGRRASGKAYDAERRTIVEIIVPHAPRGNAAFDALRRRRTQSVRKGMRRGASHDIGADRSARSSVGMQLSTLCVVKRT</sequence>
<name>A0A1H0P8F9_9PSED</name>
<proteinExistence type="predicted"/>
<evidence type="ECO:0000313" key="2">
    <source>
        <dbReference type="Proteomes" id="UP000183042"/>
    </source>
</evidence>
<gene>
    <name evidence="1" type="ORF">SAMN05216596_102558</name>
</gene>